<dbReference type="AlphaFoldDB" id="A0A131Y6B8"/>
<sequence>LCALLFPEFSVFACDFMMTVCTLSNVCTNAEHSLARDFLLLCKNPFLVWASVTTLWTSSCASPLMERQCVCVNVRDASAVAGHEPAKEENRAALEAPSKKDVRGWGEGQSLERRRGERPRGKRRKTWWEETGTATGRSRCGDWRREDKERQPGPRADSGQRKPRRKQSAARVREFVDSTALQPFGTFQRYVLN</sequence>
<accession>A0A131Y6B8</accession>
<evidence type="ECO:0000256" key="1">
    <source>
        <dbReference type="SAM" id="MobiDB-lite"/>
    </source>
</evidence>
<name>A0A131Y6B8_IXORI</name>
<evidence type="ECO:0000313" key="2">
    <source>
        <dbReference type="EMBL" id="JAP74357.1"/>
    </source>
</evidence>
<feature type="compositionally biased region" description="Basic and acidic residues" evidence="1">
    <location>
        <begin position="139"/>
        <end position="152"/>
    </location>
</feature>
<dbReference type="EMBL" id="GEFM01001439">
    <property type="protein sequence ID" value="JAP74357.1"/>
    <property type="molecule type" value="mRNA"/>
</dbReference>
<feature type="compositionally biased region" description="Basic and acidic residues" evidence="1">
    <location>
        <begin position="84"/>
        <end position="119"/>
    </location>
</feature>
<proteinExistence type="evidence at transcript level"/>
<feature type="non-terminal residue" evidence="2">
    <location>
        <position position="1"/>
    </location>
</feature>
<feature type="region of interest" description="Disordered" evidence="1">
    <location>
        <begin position="82"/>
        <end position="174"/>
    </location>
</feature>
<organism evidence="2">
    <name type="scientific">Ixodes ricinus</name>
    <name type="common">Common tick</name>
    <name type="synonym">Acarus ricinus</name>
    <dbReference type="NCBI Taxonomy" id="34613"/>
    <lineage>
        <taxon>Eukaryota</taxon>
        <taxon>Metazoa</taxon>
        <taxon>Ecdysozoa</taxon>
        <taxon>Arthropoda</taxon>
        <taxon>Chelicerata</taxon>
        <taxon>Arachnida</taxon>
        <taxon>Acari</taxon>
        <taxon>Parasitiformes</taxon>
        <taxon>Ixodida</taxon>
        <taxon>Ixodoidea</taxon>
        <taxon>Ixodidae</taxon>
        <taxon>Ixodinae</taxon>
        <taxon>Ixodes</taxon>
    </lineage>
</organism>
<protein>
    <submittedName>
        <fullName evidence="2">Putative secreted protein</fullName>
    </submittedName>
</protein>
<reference evidence="2" key="1">
    <citation type="submission" date="2016-02" db="EMBL/GenBank/DDBJ databases">
        <title>RNAseq analyses of the midgut from blood- or serum-fed Ixodes ricinus ticks.</title>
        <authorList>
            <person name="Perner J."/>
            <person name="Provaznik J."/>
            <person name="Schrenkova J."/>
            <person name="Urbanova V."/>
            <person name="Ribeiro J.M."/>
            <person name="Kopacek P."/>
        </authorList>
    </citation>
    <scope>NUCLEOTIDE SEQUENCE</scope>
    <source>
        <tissue evidence="2">Gut</tissue>
    </source>
</reference>